<feature type="region of interest" description="Disordered" evidence="1">
    <location>
        <begin position="82"/>
        <end position="103"/>
    </location>
</feature>
<evidence type="ECO:0000256" key="1">
    <source>
        <dbReference type="SAM" id="MobiDB-lite"/>
    </source>
</evidence>
<dbReference type="Proteomes" id="UP001176941">
    <property type="component" value="Chromosome Y"/>
</dbReference>
<feature type="compositionally biased region" description="Basic and acidic residues" evidence="1">
    <location>
        <begin position="90"/>
        <end position="99"/>
    </location>
</feature>
<reference evidence="2" key="1">
    <citation type="submission" date="2023-04" db="EMBL/GenBank/DDBJ databases">
        <authorList>
            <consortium name="ELIXIR-Norway"/>
        </authorList>
    </citation>
    <scope>NUCLEOTIDE SEQUENCE [LARGE SCALE GENOMIC DNA]</scope>
</reference>
<accession>A0ABN9A5H8</accession>
<organism evidence="2 3">
    <name type="scientific">Rangifer tarandus platyrhynchus</name>
    <name type="common">Svalbard reindeer</name>
    <dbReference type="NCBI Taxonomy" id="3082113"/>
    <lineage>
        <taxon>Eukaryota</taxon>
        <taxon>Metazoa</taxon>
        <taxon>Chordata</taxon>
        <taxon>Craniata</taxon>
        <taxon>Vertebrata</taxon>
        <taxon>Euteleostomi</taxon>
        <taxon>Mammalia</taxon>
        <taxon>Eutheria</taxon>
        <taxon>Laurasiatheria</taxon>
        <taxon>Artiodactyla</taxon>
        <taxon>Ruminantia</taxon>
        <taxon>Pecora</taxon>
        <taxon>Cervidae</taxon>
        <taxon>Odocoileinae</taxon>
        <taxon>Rangifer</taxon>
    </lineage>
</organism>
<proteinExistence type="predicted"/>
<name>A0ABN9A5H8_RANTA</name>
<gene>
    <name evidence="2" type="ORF">MRATA1EN1_LOCUS30524</name>
</gene>
<evidence type="ECO:0000313" key="3">
    <source>
        <dbReference type="Proteomes" id="UP001176941"/>
    </source>
</evidence>
<sequence length="193" mass="20659">MAHSLGVPYIGLISQGQCILSWPIQNAFLQPQATCNTPAPTSQPFPSHPAHKELASPTWLLPPWPPTRTTCCAIMSGPFASATARGHGQGQEEHERWPEEGSSVPGLRTFLAGSPGAQGAVATWPAIVMLCTAGTLQPPVGTPGEEVTLYMVEAMEHGRDLVDGEEAGIGRECQWLGEHIMEEVEAVADEERE</sequence>
<dbReference type="EMBL" id="OX460344">
    <property type="protein sequence ID" value="CAI9181562.1"/>
    <property type="molecule type" value="Genomic_DNA"/>
</dbReference>
<keyword evidence="3" id="KW-1185">Reference proteome</keyword>
<protein>
    <submittedName>
        <fullName evidence="2">Uncharacterized protein</fullName>
    </submittedName>
</protein>
<evidence type="ECO:0000313" key="2">
    <source>
        <dbReference type="EMBL" id="CAI9181562.1"/>
    </source>
</evidence>